<organism evidence="3 4">
    <name type="scientific">Marinilabilia salmonicolor</name>
    <dbReference type="NCBI Taxonomy" id="989"/>
    <lineage>
        <taxon>Bacteria</taxon>
        <taxon>Pseudomonadati</taxon>
        <taxon>Bacteroidota</taxon>
        <taxon>Bacteroidia</taxon>
        <taxon>Marinilabiliales</taxon>
        <taxon>Marinilabiliaceae</taxon>
        <taxon>Marinilabilia</taxon>
    </lineage>
</organism>
<evidence type="ECO:0000313" key="4">
    <source>
        <dbReference type="Proteomes" id="UP000252733"/>
    </source>
</evidence>
<reference evidence="3 4" key="1">
    <citation type="submission" date="2018-07" db="EMBL/GenBank/DDBJ databases">
        <title>Freshwater and sediment microbial communities from various areas in North America, analyzing microbe dynamics in response to fracking.</title>
        <authorList>
            <person name="Lamendella R."/>
        </authorList>
    </citation>
    <scope>NUCLEOTIDE SEQUENCE [LARGE SCALE GENOMIC DNA]</scope>
    <source>
        <strain evidence="3 4">160A</strain>
    </source>
</reference>
<dbReference type="SUPFAM" id="SSF47226">
    <property type="entry name" value="Histidine-containing phosphotransfer domain, HPT domain"/>
    <property type="match status" value="1"/>
</dbReference>
<dbReference type="AlphaFoldDB" id="A0A2T0XR28"/>
<accession>A0A2T0XR28</accession>
<proteinExistence type="predicted"/>
<dbReference type="InterPro" id="IPR008207">
    <property type="entry name" value="Sig_transdc_His_kin_Hpt_dom"/>
</dbReference>
<gene>
    <name evidence="3" type="ORF">DFO77_12722</name>
</gene>
<feature type="domain" description="HPt" evidence="2">
    <location>
        <begin position="1"/>
        <end position="112"/>
    </location>
</feature>
<dbReference type="InterPro" id="IPR036641">
    <property type="entry name" value="HPT_dom_sf"/>
</dbReference>
<evidence type="ECO:0000256" key="1">
    <source>
        <dbReference type="PROSITE-ProRule" id="PRU00110"/>
    </source>
</evidence>
<dbReference type="Gene3D" id="1.20.120.160">
    <property type="entry name" value="HPT domain"/>
    <property type="match status" value="1"/>
</dbReference>
<dbReference type="Proteomes" id="UP000252733">
    <property type="component" value="Unassembled WGS sequence"/>
</dbReference>
<comment type="caution">
    <text evidence="3">The sequence shown here is derived from an EMBL/GenBank/DDBJ whole genome shotgun (WGS) entry which is preliminary data.</text>
</comment>
<sequence>MTNQLEEIRRTFIQNSMDDLVELKAMFVNADFANSNPKTEEVANNVFMVMHGIAGTAPMVGLDSLAPVSRKLEQVFDRIRKGEKELSEQIKTQTIRGIDAIVDELKSEKIAL</sequence>
<keyword evidence="1" id="KW-0597">Phosphoprotein</keyword>
<dbReference type="PROSITE" id="PS50894">
    <property type="entry name" value="HPT"/>
    <property type="match status" value="1"/>
</dbReference>
<evidence type="ECO:0000313" key="3">
    <source>
        <dbReference type="EMBL" id="RCW29529.1"/>
    </source>
</evidence>
<dbReference type="GO" id="GO:0000160">
    <property type="term" value="P:phosphorelay signal transduction system"/>
    <property type="evidence" value="ECO:0007669"/>
    <property type="project" value="InterPro"/>
</dbReference>
<feature type="modified residue" description="Phosphohistidine" evidence="1">
    <location>
        <position position="51"/>
    </location>
</feature>
<dbReference type="Pfam" id="PF01627">
    <property type="entry name" value="Hpt"/>
    <property type="match status" value="1"/>
</dbReference>
<dbReference type="OrthoDB" id="1121554at2"/>
<dbReference type="STRING" id="1168289.GCA_000259075_00335"/>
<evidence type="ECO:0000259" key="2">
    <source>
        <dbReference type="PROSITE" id="PS50894"/>
    </source>
</evidence>
<dbReference type="EMBL" id="QPIZ01000027">
    <property type="protein sequence ID" value="RCW29529.1"/>
    <property type="molecule type" value="Genomic_DNA"/>
</dbReference>
<name>A0A2T0XR28_9BACT</name>
<dbReference type="RefSeq" id="WP_106152098.1">
    <property type="nucleotide sequence ID" value="NZ_PVTS01000003.1"/>
</dbReference>
<keyword evidence="4" id="KW-1185">Reference proteome</keyword>
<dbReference type="GO" id="GO:0004672">
    <property type="term" value="F:protein kinase activity"/>
    <property type="evidence" value="ECO:0007669"/>
    <property type="project" value="UniProtKB-ARBA"/>
</dbReference>
<protein>
    <submittedName>
        <fullName evidence="3">Hpt domain-containing protein</fullName>
    </submittedName>
</protein>